<protein>
    <submittedName>
        <fullName evidence="1">(spotted green pufferfish) hypothetical protein</fullName>
    </submittedName>
</protein>
<evidence type="ECO:0000313" key="1">
    <source>
        <dbReference type="EMBL" id="CAG06076.1"/>
    </source>
</evidence>
<dbReference type="KEGG" id="tng:GSTEN00026311G001"/>
<reference evidence="1" key="1">
    <citation type="journal article" date="2004" name="Nature">
        <title>Genome duplication in the teleost fish Tetraodon nigroviridis reveals the early vertebrate proto-karyotype.</title>
        <authorList>
            <person name="Jaillon O."/>
            <person name="Aury J.-M."/>
            <person name="Brunet F."/>
            <person name="Petit J.-L."/>
            <person name="Stange-Thomann N."/>
            <person name="Mauceli E."/>
            <person name="Bouneau L."/>
            <person name="Fischer C."/>
            <person name="Ozouf-Costaz C."/>
            <person name="Bernot A."/>
            <person name="Nicaud S."/>
            <person name="Jaffe D."/>
            <person name="Fisher S."/>
            <person name="Lutfalla G."/>
            <person name="Dossat C."/>
            <person name="Segurens B."/>
            <person name="Dasilva C."/>
            <person name="Salanoubat M."/>
            <person name="Levy M."/>
            <person name="Boudet N."/>
            <person name="Castellano S."/>
            <person name="Anthouard V."/>
            <person name="Jubin C."/>
            <person name="Castelli V."/>
            <person name="Katinka M."/>
            <person name="Vacherie B."/>
            <person name="Biemont C."/>
            <person name="Skalli Z."/>
            <person name="Cattolico L."/>
            <person name="Poulain J."/>
            <person name="De Berardinis V."/>
            <person name="Cruaud C."/>
            <person name="Duprat S."/>
            <person name="Brottier P."/>
            <person name="Coutanceau J.-P."/>
            <person name="Gouzy J."/>
            <person name="Parra G."/>
            <person name="Lardier G."/>
            <person name="Chapple C."/>
            <person name="McKernan K.J."/>
            <person name="McEwan P."/>
            <person name="Bosak S."/>
            <person name="Kellis M."/>
            <person name="Volff J.-N."/>
            <person name="Guigo R."/>
            <person name="Zody M.C."/>
            <person name="Mesirov J."/>
            <person name="Lindblad-Toh K."/>
            <person name="Birren B."/>
            <person name="Nusbaum C."/>
            <person name="Kahn D."/>
            <person name="Robinson-Rechavi M."/>
            <person name="Laudet V."/>
            <person name="Schachter V."/>
            <person name="Quetier F."/>
            <person name="Saurin W."/>
            <person name="Scarpelli C."/>
            <person name="Wincker P."/>
            <person name="Lander E.S."/>
            <person name="Weissenbach J."/>
            <person name="Roest Crollius H."/>
        </authorList>
    </citation>
    <scope>NUCLEOTIDE SEQUENCE [LARGE SCALE GENOMIC DNA]</scope>
</reference>
<proteinExistence type="predicted"/>
<sequence length="61" mass="7261">MEYFMMPTEKISALQQFKKTEKDVIGGLCRFVLRNLLFLFRTRVWPRRVCVRVCVCVCDAD</sequence>
<comment type="caution">
    <text evidence="1">The sequence shown here is derived from an EMBL/GenBank/DDBJ whole genome shotgun (WGS) entry which is preliminary data.</text>
</comment>
<organism evidence="1">
    <name type="scientific">Tetraodon nigroviridis</name>
    <name type="common">Spotted green pufferfish</name>
    <name type="synonym">Chelonodon nigroviridis</name>
    <dbReference type="NCBI Taxonomy" id="99883"/>
    <lineage>
        <taxon>Eukaryota</taxon>
        <taxon>Metazoa</taxon>
        <taxon>Chordata</taxon>
        <taxon>Craniata</taxon>
        <taxon>Vertebrata</taxon>
        <taxon>Euteleostomi</taxon>
        <taxon>Actinopterygii</taxon>
        <taxon>Neopterygii</taxon>
        <taxon>Teleostei</taxon>
        <taxon>Neoteleostei</taxon>
        <taxon>Acanthomorphata</taxon>
        <taxon>Eupercaria</taxon>
        <taxon>Tetraodontiformes</taxon>
        <taxon>Tetradontoidea</taxon>
        <taxon>Tetraodontidae</taxon>
        <taxon>Tetraodon</taxon>
    </lineage>
</organism>
<dbReference type="AlphaFoldDB" id="Q4RZV6"/>
<reference evidence="1" key="2">
    <citation type="submission" date="2004-02" db="EMBL/GenBank/DDBJ databases">
        <authorList>
            <consortium name="Genoscope"/>
            <consortium name="Whitehead Institute Centre for Genome Research"/>
        </authorList>
    </citation>
    <scope>NUCLEOTIDE SEQUENCE</scope>
</reference>
<accession>Q4RZV6</accession>
<dbReference type="EMBL" id="CAAE01014786">
    <property type="protein sequence ID" value="CAG06076.1"/>
    <property type="molecule type" value="Genomic_DNA"/>
</dbReference>
<gene>
    <name evidence="1" type="ORF">GSTENG00026311001</name>
</gene>
<name>Q4RZV6_TETNG</name>